<dbReference type="Gene3D" id="3.40.50.2000">
    <property type="entry name" value="Glycogen Phosphorylase B"/>
    <property type="match status" value="2"/>
</dbReference>
<dbReference type="FunFam" id="3.40.50.2000:FF:000009">
    <property type="entry name" value="Sterol 3-beta-glucosyltransferase UGT80A2"/>
    <property type="match status" value="1"/>
</dbReference>
<dbReference type="OrthoDB" id="3253247at2"/>
<reference evidence="2 3" key="1">
    <citation type="submission" date="2018-12" db="EMBL/GenBank/DDBJ databases">
        <authorList>
            <person name="Li F."/>
        </authorList>
    </citation>
    <scope>NUCLEOTIDE SEQUENCE [LARGE SCALE GENOMIC DNA]</scope>
    <source>
        <strain evidence="2 3">EGI 6500705</strain>
    </source>
</reference>
<sequence length="394" mass="41214">MLIATAGSRGDVEPFANLARRAVAEGHDVLLVVPDRSGVDLDGLDVASLGVDFNRMITDQGVSALGAMRSFRSVVRPLMRAVIVETAKVALDYRPDVVVAHPKILSAPLIAEALNIPHVLVETVPAMTPTSAFPAAGTVTRNLGRANRLTYRAAGMAAAMFRSEIDEAARLVAVSRRTVASPVATLMPISPAILARPGDWPDTVHLTGPWLDDRAPGVVDPVVAEFLEGGPYVYVGFGSMAGGDPIERARSVVQAVRDHGTRAILATGLGGLDVPRDLLGPDLLVVRSTDHGRVLPRAVAAVHHGGIGTVQAATRAGTVSVLVPFIADQPFWGARLHAQGLAPAPIPRRALTSKRLTAALADAASHQGGVDSAARTMNQEQGTREALSVIVSLV</sequence>
<dbReference type="AlphaFoldDB" id="A0A3S0XPF4"/>
<dbReference type="InterPro" id="IPR002213">
    <property type="entry name" value="UDP_glucos_trans"/>
</dbReference>
<evidence type="ECO:0000259" key="1">
    <source>
        <dbReference type="Pfam" id="PF03033"/>
    </source>
</evidence>
<gene>
    <name evidence="2" type="ORF">ELQ94_08975</name>
</gene>
<dbReference type="SUPFAM" id="SSF53756">
    <property type="entry name" value="UDP-Glycosyltransferase/glycogen phosphorylase"/>
    <property type="match status" value="1"/>
</dbReference>
<dbReference type="Proteomes" id="UP000274909">
    <property type="component" value="Unassembled WGS sequence"/>
</dbReference>
<name>A0A3S0XPF4_9MICO</name>
<dbReference type="GO" id="GO:0008194">
    <property type="term" value="F:UDP-glycosyltransferase activity"/>
    <property type="evidence" value="ECO:0007669"/>
    <property type="project" value="InterPro"/>
</dbReference>
<dbReference type="PANTHER" id="PTHR48050">
    <property type="entry name" value="STEROL 3-BETA-GLUCOSYLTRANSFERASE"/>
    <property type="match status" value="1"/>
</dbReference>
<proteinExistence type="predicted"/>
<dbReference type="InterPro" id="IPR004276">
    <property type="entry name" value="GlycoTrans_28_N"/>
</dbReference>
<protein>
    <submittedName>
        <fullName evidence="2">Glycosyltransferase</fullName>
    </submittedName>
</protein>
<dbReference type="GO" id="GO:0016758">
    <property type="term" value="F:hexosyltransferase activity"/>
    <property type="evidence" value="ECO:0007669"/>
    <property type="project" value="InterPro"/>
</dbReference>
<comment type="caution">
    <text evidence="2">The sequence shown here is derived from an EMBL/GenBank/DDBJ whole genome shotgun (WGS) entry which is preliminary data.</text>
</comment>
<dbReference type="CDD" id="cd03784">
    <property type="entry name" value="GT1_Gtf-like"/>
    <property type="match status" value="1"/>
</dbReference>
<evidence type="ECO:0000313" key="3">
    <source>
        <dbReference type="Proteomes" id="UP000274909"/>
    </source>
</evidence>
<keyword evidence="3" id="KW-1185">Reference proteome</keyword>
<dbReference type="PANTHER" id="PTHR48050:SF13">
    <property type="entry name" value="STEROL 3-BETA-GLUCOSYLTRANSFERASE UGT80A2"/>
    <property type="match status" value="1"/>
</dbReference>
<accession>A0A3S0XPF4</accession>
<dbReference type="InterPro" id="IPR050426">
    <property type="entry name" value="Glycosyltransferase_28"/>
</dbReference>
<evidence type="ECO:0000313" key="2">
    <source>
        <dbReference type="EMBL" id="RUR02068.1"/>
    </source>
</evidence>
<dbReference type="Pfam" id="PF03033">
    <property type="entry name" value="Glyco_transf_28"/>
    <property type="match status" value="1"/>
</dbReference>
<dbReference type="EMBL" id="RZGZ01000002">
    <property type="protein sequence ID" value="RUR02068.1"/>
    <property type="molecule type" value="Genomic_DNA"/>
</dbReference>
<feature type="domain" description="Glycosyltransferase family 28 N-terminal" evidence="1">
    <location>
        <begin position="2"/>
        <end position="126"/>
    </location>
</feature>
<dbReference type="GO" id="GO:0033072">
    <property type="term" value="P:vancomycin biosynthetic process"/>
    <property type="evidence" value="ECO:0007669"/>
    <property type="project" value="UniProtKB-ARBA"/>
</dbReference>
<organism evidence="2 3">
    <name type="scientific">Labedella endophytica</name>
    <dbReference type="NCBI Taxonomy" id="1523160"/>
    <lineage>
        <taxon>Bacteria</taxon>
        <taxon>Bacillati</taxon>
        <taxon>Actinomycetota</taxon>
        <taxon>Actinomycetes</taxon>
        <taxon>Micrococcales</taxon>
        <taxon>Microbacteriaceae</taxon>
        <taxon>Labedella</taxon>
    </lineage>
</organism>
<keyword evidence="2" id="KW-0808">Transferase</keyword>
<dbReference type="GO" id="GO:0005975">
    <property type="term" value="P:carbohydrate metabolic process"/>
    <property type="evidence" value="ECO:0007669"/>
    <property type="project" value="InterPro"/>
</dbReference>